<keyword evidence="10" id="KW-0456">Lyase</keyword>
<evidence type="ECO:0000259" key="13">
    <source>
        <dbReference type="Pfam" id="PF00205"/>
    </source>
</evidence>
<reference evidence="16" key="2">
    <citation type="journal article" date="2023" name="IMA Fungus">
        <title>Comparative genomic study of the Penicillium genus elucidates a diverse pangenome and 15 lateral gene transfer events.</title>
        <authorList>
            <person name="Petersen C."/>
            <person name="Sorensen T."/>
            <person name="Nielsen M.R."/>
            <person name="Sondergaard T.E."/>
            <person name="Sorensen J.L."/>
            <person name="Fitzpatrick D.A."/>
            <person name="Frisvad J.C."/>
            <person name="Nielsen K.L."/>
        </authorList>
    </citation>
    <scope>NUCLEOTIDE SEQUENCE</scope>
    <source>
        <strain evidence="16">IBT 15544</strain>
    </source>
</reference>
<evidence type="ECO:0000256" key="4">
    <source>
        <dbReference type="ARBA" id="ARBA00013202"/>
    </source>
</evidence>
<evidence type="ECO:0000313" key="17">
    <source>
        <dbReference type="Proteomes" id="UP001150904"/>
    </source>
</evidence>
<dbReference type="Proteomes" id="UP001150904">
    <property type="component" value="Unassembled WGS sequence"/>
</dbReference>
<dbReference type="EC" id="4.1.1.1" evidence="4"/>
<dbReference type="GO" id="GO:0000949">
    <property type="term" value="P:aromatic amino acid family catabolic process to alcohol via Ehrlich pathway"/>
    <property type="evidence" value="ECO:0007669"/>
    <property type="project" value="TreeGrafter"/>
</dbReference>
<evidence type="ECO:0000313" key="16">
    <source>
        <dbReference type="EMBL" id="KAJ5198659.1"/>
    </source>
</evidence>
<dbReference type="InterPro" id="IPR012000">
    <property type="entry name" value="Thiamin_PyroP_enz_cen_dom"/>
</dbReference>
<dbReference type="Pfam" id="PF02776">
    <property type="entry name" value="TPP_enzyme_N"/>
    <property type="match status" value="1"/>
</dbReference>
<dbReference type="AlphaFoldDB" id="A0A9W9JKM0"/>
<evidence type="ECO:0000256" key="5">
    <source>
        <dbReference type="ARBA" id="ARBA00014422"/>
    </source>
</evidence>
<dbReference type="PIRSF" id="PIRSF036565">
    <property type="entry name" value="Pyruvt_ip_decrb"/>
    <property type="match status" value="1"/>
</dbReference>
<proteinExistence type="inferred from homology"/>
<feature type="binding site" evidence="11">
    <location>
        <position position="492"/>
    </location>
    <ligand>
        <name>Mg(2+)</name>
        <dbReference type="ChEBI" id="CHEBI:18420"/>
    </ligand>
</feature>
<keyword evidence="17" id="KW-1185">Reference proteome</keyword>
<dbReference type="Gene3D" id="3.40.50.1220">
    <property type="entry name" value="TPP-binding domain"/>
    <property type="match status" value="1"/>
</dbReference>
<evidence type="ECO:0000256" key="10">
    <source>
        <dbReference type="ARBA" id="ARBA00023239"/>
    </source>
</evidence>
<dbReference type="CDD" id="cd07038">
    <property type="entry name" value="TPP_PYR_PDC_IPDC_like"/>
    <property type="match status" value="1"/>
</dbReference>
<dbReference type="PROSITE" id="PS00187">
    <property type="entry name" value="TPP_ENZYMES"/>
    <property type="match status" value="1"/>
</dbReference>
<evidence type="ECO:0000256" key="3">
    <source>
        <dbReference type="ARBA" id="ARBA00007812"/>
    </source>
</evidence>
<comment type="catalytic activity">
    <reaction evidence="1">
        <text>a 2-oxocarboxylate + H(+) = an aldehyde + CO2</text>
        <dbReference type="Rhea" id="RHEA:11628"/>
        <dbReference type="ChEBI" id="CHEBI:15378"/>
        <dbReference type="ChEBI" id="CHEBI:16526"/>
        <dbReference type="ChEBI" id="CHEBI:17478"/>
        <dbReference type="ChEBI" id="CHEBI:35179"/>
        <dbReference type="EC" id="4.1.1.1"/>
    </reaction>
</comment>
<keyword evidence="7" id="KW-0210">Decarboxylase</keyword>
<dbReference type="Pfam" id="PF00205">
    <property type="entry name" value="TPP_enzyme_M"/>
    <property type="match status" value="1"/>
</dbReference>
<sequence length="586" mass="64993">MSTQITLAEYLFYRLRDAGVLAVHGVPGDYNLTLLDHVVPCGLEWVGNCNELNAGYAADGYARIKGIGALITTFGVGELSAINAIAGAYAEMAPVVHIVGTPDRKLQSSGTRLHHSLCRGTPRDFELFAEMYEKVTVAQENLINLSTAPMQIDRAIRECVVQSRPVYIRVPMDMVNEMVPRTRFNRSMMVPDTLCYGAATLSPHPNEPLFEEEIADQIVHRIRKAKQPLILVDAGTSRFGMSEQVHELAKVTGFPTATTPFGKGIIDEGLPNFHGIYAPIGKTNYVSYVEACDLIINIGPMHSNVNTYYFTTVPKEDISIVFEQNHVMIGSCAQNLKPKSLLQQVLDNLARDGITPFAPYPDLPRIALNPKIFDIDRDSELTQDVFWSRISTFFRSGDIILTETGTSSVGGRDMVLPKGTTLINSSVWLSIGYTLAAAQGAVLAQRHLATSTSSPSGRTILFEGDGSFQMTVQEISTIIRKKLDVIIFIVNNNGYTIERLIHGPEQHYNDVAAWKYLDSPSYFGANCDTEYPIFTASAKTWRELDSITNQTTFKDGRGLRIVELTMEYKDCTQNMKDLLGMYTKEE</sequence>
<name>A0A9W9JKM0_9EURO</name>
<dbReference type="GeneID" id="83182139"/>
<dbReference type="Gene3D" id="3.40.50.970">
    <property type="match status" value="2"/>
</dbReference>
<dbReference type="GO" id="GO:0030976">
    <property type="term" value="F:thiamine pyrophosphate binding"/>
    <property type="evidence" value="ECO:0007669"/>
    <property type="project" value="InterPro"/>
</dbReference>
<evidence type="ECO:0000256" key="2">
    <source>
        <dbReference type="ARBA" id="ARBA00001964"/>
    </source>
</evidence>
<feature type="domain" description="Thiamine pyrophosphate enzyme central" evidence="13">
    <location>
        <begin position="216"/>
        <end position="324"/>
    </location>
</feature>
<dbReference type="PANTHER" id="PTHR43452">
    <property type="entry name" value="PYRUVATE DECARBOXYLASE"/>
    <property type="match status" value="1"/>
</dbReference>
<gene>
    <name evidence="16" type="ORF">N7498_007776</name>
</gene>
<dbReference type="InterPro" id="IPR012001">
    <property type="entry name" value="Thiamin_PyroP_enz_TPP-bd_dom"/>
</dbReference>
<dbReference type="GO" id="GO:0000287">
    <property type="term" value="F:magnesium ion binding"/>
    <property type="evidence" value="ECO:0007669"/>
    <property type="project" value="InterPro"/>
</dbReference>
<dbReference type="FunFam" id="3.40.50.970:FF:000024">
    <property type="entry name" value="Pyruvate decarboxylase isozyme"/>
    <property type="match status" value="1"/>
</dbReference>
<dbReference type="CDD" id="cd02005">
    <property type="entry name" value="TPP_PDC_IPDC"/>
    <property type="match status" value="1"/>
</dbReference>
<comment type="similarity">
    <text evidence="3 12">Belongs to the TPP enzyme family.</text>
</comment>
<dbReference type="GO" id="GO:0005634">
    <property type="term" value="C:nucleus"/>
    <property type="evidence" value="ECO:0007669"/>
    <property type="project" value="TreeGrafter"/>
</dbReference>
<evidence type="ECO:0000259" key="14">
    <source>
        <dbReference type="Pfam" id="PF02775"/>
    </source>
</evidence>
<protein>
    <recommendedName>
        <fullName evidence="5">Pyruvate decarboxylase</fullName>
        <ecNumber evidence="4">4.1.1.1</ecNumber>
    </recommendedName>
</protein>
<evidence type="ECO:0000256" key="11">
    <source>
        <dbReference type="PIRSR" id="PIRSR036565-2"/>
    </source>
</evidence>
<dbReference type="FunFam" id="3.40.50.970:FF:000019">
    <property type="entry name" value="Pyruvate decarboxylase isozyme"/>
    <property type="match status" value="1"/>
</dbReference>
<comment type="cofactor">
    <cofactor evidence="11">
        <name>Mg(2+)</name>
        <dbReference type="ChEBI" id="CHEBI:18420"/>
    </cofactor>
    <text evidence="11">Binds 1 Mg(2+) per subunit.</text>
</comment>
<evidence type="ECO:0000256" key="7">
    <source>
        <dbReference type="ARBA" id="ARBA00022793"/>
    </source>
</evidence>
<dbReference type="GO" id="GO:0005829">
    <property type="term" value="C:cytosol"/>
    <property type="evidence" value="ECO:0007669"/>
    <property type="project" value="TreeGrafter"/>
</dbReference>
<accession>A0A9W9JKM0</accession>
<dbReference type="InterPro" id="IPR011766">
    <property type="entry name" value="TPP_enzyme_TPP-bd"/>
</dbReference>
<dbReference type="SUPFAM" id="SSF52518">
    <property type="entry name" value="Thiamin diphosphate-binding fold (THDP-binding)"/>
    <property type="match status" value="2"/>
</dbReference>
<dbReference type="PANTHER" id="PTHR43452:SF11">
    <property type="entry name" value="PYRUVATE DECARBOXYLASE"/>
    <property type="match status" value="1"/>
</dbReference>
<dbReference type="InterPro" id="IPR047214">
    <property type="entry name" value="TPP_PDC_IPDC"/>
</dbReference>
<dbReference type="RefSeq" id="XP_058307087.1">
    <property type="nucleotide sequence ID" value="XM_058454838.1"/>
</dbReference>
<keyword evidence="6 11" id="KW-0479">Metal-binding</keyword>
<feature type="domain" description="Thiamine pyrophosphate enzyme N-terminal TPP-binding" evidence="15">
    <location>
        <begin position="6"/>
        <end position="108"/>
    </location>
</feature>
<dbReference type="InterPro" id="IPR029035">
    <property type="entry name" value="DHS-like_NAD/FAD-binding_dom"/>
</dbReference>
<evidence type="ECO:0000256" key="8">
    <source>
        <dbReference type="ARBA" id="ARBA00022842"/>
    </source>
</evidence>
<feature type="domain" description="Thiamine pyrophosphate enzyme TPP-binding" evidence="14">
    <location>
        <begin position="416"/>
        <end position="501"/>
    </location>
</feature>
<evidence type="ECO:0000259" key="15">
    <source>
        <dbReference type="Pfam" id="PF02776"/>
    </source>
</evidence>
<evidence type="ECO:0000256" key="6">
    <source>
        <dbReference type="ARBA" id="ARBA00022723"/>
    </source>
</evidence>
<dbReference type="InterPro" id="IPR047213">
    <property type="entry name" value="TPP_PYR_PDC_IPDC-like"/>
</dbReference>
<dbReference type="GO" id="GO:0004737">
    <property type="term" value="F:pyruvate decarboxylase activity"/>
    <property type="evidence" value="ECO:0007669"/>
    <property type="project" value="UniProtKB-EC"/>
</dbReference>
<comment type="caution">
    <text evidence="16">The sequence shown here is derived from an EMBL/GenBank/DDBJ whole genome shotgun (WGS) entry which is preliminary data.</text>
</comment>
<dbReference type="EMBL" id="JAPQKR010000014">
    <property type="protein sequence ID" value="KAJ5198659.1"/>
    <property type="molecule type" value="Genomic_DNA"/>
</dbReference>
<organism evidence="16 17">
    <name type="scientific">Penicillium cinerascens</name>
    <dbReference type="NCBI Taxonomy" id="70096"/>
    <lineage>
        <taxon>Eukaryota</taxon>
        <taxon>Fungi</taxon>
        <taxon>Dikarya</taxon>
        <taxon>Ascomycota</taxon>
        <taxon>Pezizomycotina</taxon>
        <taxon>Eurotiomycetes</taxon>
        <taxon>Eurotiomycetidae</taxon>
        <taxon>Eurotiales</taxon>
        <taxon>Aspergillaceae</taxon>
        <taxon>Penicillium</taxon>
    </lineage>
</organism>
<dbReference type="Pfam" id="PF02775">
    <property type="entry name" value="TPP_enzyme_C"/>
    <property type="match status" value="1"/>
</dbReference>
<feature type="binding site" evidence="11">
    <location>
        <position position="494"/>
    </location>
    <ligand>
        <name>Mg(2+)</name>
        <dbReference type="ChEBI" id="CHEBI:18420"/>
    </ligand>
</feature>
<keyword evidence="9 12" id="KW-0786">Thiamine pyrophosphate</keyword>
<evidence type="ECO:0000256" key="1">
    <source>
        <dbReference type="ARBA" id="ARBA00001041"/>
    </source>
</evidence>
<reference evidence="16" key="1">
    <citation type="submission" date="2022-12" db="EMBL/GenBank/DDBJ databases">
        <authorList>
            <person name="Petersen C."/>
        </authorList>
    </citation>
    <scope>NUCLEOTIDE SEQUENCE</scope>
    <source>
        <strain evidence="16">IBT 15544</strain>
    </source>
</reference>
<comment type="cofactor">
    <cofactor evidence="2">
        <name>thiamine diphosphate</name>
        <dbReference type="ChEBI" id="CHEBI:58937"/>
    </cofactor>
</comment>
<dbReference type="SUPFAM" id="SSF52467">
    <property type="entry name" value="DHS-like NAD/FAD-binding domain"/>
    <property type="match status" value="1"/>
</dbReference>
<dbReference type="InterPro" id="IPR000399">
    <property type="entry name" value="TPP-bd_CS"/>
</dbReference>
<dbReference type="InterPro" id="IPR029061">
    <property type="entry name" value="THDP-binding"/>
</dbReference>
<feature type="binding site" evidence="11">
    <location>
        <position position="465"/>
    </location>
    <ligand>
        <name>Mg(2+)</name>
        <dbReference type="ChEBI" id="CHEBI:18420"/>
    </ligand>
</feature>
<dbReference type="OrthoDB" id="308383at2759"/>
<dbReference type="InterPro" id="IPR012110">
    <property type="entry name" value="PDC/IPDC-like"/>
</dbReference>
<evidence type="ECO:0000256" key="12">
    <source>
        <dbReference type="RuleBase" id="RU362132"/>
    </source>
</evidence>
<evidence type="ECO:0000256" key="9">
    <source>
        <dbReference type="ARBA" id="ARBA00023052"/>
    </source>
</evidence>
<keyword evidence="8 11" id="KW-0460">Magnesium</keyword>